<evidence type="ECO:0000259" key="9">
    <source>
        <dbReference type="Pfam" id="PF01571"/>
    </source>
</evidence>
<comment type="function">
    <text evidence="8">The glycine cleavage system catalyzes the degradation of glycine.</text>
</comment>
<accession>A0A1Y2E4A1</accession>
<dbReference type="RefSeq" id="XP_040717316.1">
    <property type="nucleotide sequence ID" value="XM_040860008.1"/>
</dbReference>
<evidence type="ECO:0000313" key="12">
    <source>
        <dbReference type="Proteomes" id="UP000193689"/>
    </source>
</evidence>
<dbReference type="PANTHER" id="PTHR43757">
    <property type="entry name" value="AMINOMETHYLTRANSFERASE"/>
    <property type="match status" value="1"/>
</dbReference>
<dbReference type="FunCoup" id="A0A1Y2E4A1">
    <property type="interactions" value="1203"/>
</dbReference>
<dbReference type="GO" id="GO:0004047">
    <property type="term" value="F:aminomethyltransferase activity"/>
    <property type="evidence" value="ECO:0007669"/>
    <property type="project" value="UniProtKB-EC"/>
</dbReference>
<gene>
    <name evidence="11" type="ORF">BCR38DRAFT_429973</name>
</gene>
<comment type="similarity">
    <text evidence="1 8">Belongs to the GcvT family.</text>
</comment>
<keyword evidence="12" id="KW-1185">Reference proteome</keyword>
<name>A0A1Y2E4A1_9PEZI</name>
<dbReference type="Pfam" id="PF08669">
    <property type="entry name" value="GCV_T_C"/>
    <property type="match status" value="1"/>
</dbReference>
<evidence type="ECO:0000313" key="11">
    <source>
        <dbReference type="EMBL" id="ORY66352.1"/>
    </source>
</evidence>
<dbReference type="FunFam" id="2.40.30.110:FF:000002">
    <property type="entry name" value="Aminomethyltransferase"/>
    <property type="match status" value="1"/>
</dbReference>
<dbReference type="InterPro" id="IPR029043">
    <property type="entry name" value="GcvT/YgfZ_C"/>
</dbReference>
<reference evidence="11 12" key="1">
    <citation type="submission" date="2016-07" db="EMBL/GenBank/DDBJ databases">
        <title>Pervasive Adenine N6-methylation of Active Genes in Fungi.</title>
        <authorList>
            <consortium name="DOE Joint Genome Institute"/>
            <person name="Mondo S.J."/>
            <person name="Dannebaum R.O."/>
            <person name="Kuo R.C."/>
            <person name="Labutti K."/>
            <person name="Haridas S."/>
            <person name="Kuo A."/>
            <person name="Salamov A."/>
            <person name="Ahrendt S.R."/>
            <person name="Lipzen A."/>
            <person name="Sullivan W."/>
            <person name="Andreopoulos W.B."/>
            <person name="Clum A."/>
            <person name="Lindquist E."/>
            <person name="Daum C."/>
            <person name="Ramamoorthy G.K."/>
            <person name="Gryganskyi A."/>
            <person name="Culley D."/>
            <person name="Magnuson J.K."/>
            <person name="James T.Y."/>
            <person name="O'Malley M.A."/>
            <person name="Stajich J.E."/>
            <person name="Spatafora J.W."/>
            <person name="Visel A."/>
            <person name="Grigoriev I.V."/>
        </authorList>
    </citation>
    <scope>NUCLEOTIDE SEQUENCE [LARGE SCALE GENOMIC DNA]</scope>
    <source>
        <strain evidence="11 12">CBS 129021</strain>
    </source>
</reference>
<dbReference type="NCBIfam" id="NF001567">
    <property type="entry name" value="PRK00389.1"/>
    <property type="match status" value="1"/>
</dbReference>
<dbReference type="InterPro" id="IPR028896">
    <property type="entry name" value="GcvT/YgfZ/DmdA"/>
</dbReference>
<protein>
    <recommendedName>
        <fullName evidence="2 8">Aminomethyltransferase</fullName>
        <ecNumber evidence="2 8">2.1.2.10</ecNumber>
    </recommendedName>
    <alternativeName>
        <fullName evidence="5 8">Glycine cleavage system T protein</fullName>
    </alternativeName>
</protein>
<dbReference type="STRING" id="1141098.A0A1Y2E4A1"/>
<comment type="caution">
    <text evidence="11">The sequence shown here is derived from an EMBL/GenBank/DDBJ whole genome shotgun (WGS) entry which is preliminary data.</text>
</comment>
<dbReference type="Proteomes" id="UP000193689">
    <property type="component" value="Unassembled WGS sequence"/>
</dbReference>
<keyword evidence="8" id="KW-0496">Mitochondrion</keyword>
<evidence type="ECO:0000256" key="3">
    <source>
        <dbReference type="ARBA" id="ARBA00022576"/>
    </source>
</evidence>
<evidence type="ECO:0000256" key="8">
    <source>
        <dbReference type="RuleBase" id="RU003981"/>
    </source>
</evidence>
<feature type="domain" description="Aminomethyltransferase C-terminal" evidence="10">
    <location>
        <begin position="411"/>
        <end position="488"/>
    </location>
</feature>
<dbReference type="GO" id="GO:0006546">
    <property type="term" value="P:glycine catabolic process"/>
    <property type="evidence" value="ECO:0007669"/>
    <property type="project" value="InterPro"/>
</dbReference>
<dbReference type="GO" id="GO:0005960">
    <property type="term" value="C:glycine cleavage complex"/>
    <property type="evidence" value="ECO:0007669"/>
    <property type="project" value="InterPro"/>
</dbReference>
<dbReference type="AlphaFoldDB" id="A0A1Y2E4A1"/>
<dbReference type="InterPro" id="IPR006222">
    <property type="entry name" value="GCVT_N"/>
</dbReference>
<dbReference type="InParanoid" id="A0A1Y2E4A1"/>
<comment type="subcellular location">
    <subcellularLocation>
        <location evidence="8">Mitochondrion</location>
    </subcellularLocation>
</comment>
<evidence type="ECO:0000256" key="1">
    <source>
        <dbReference type="ARBA" id="ARBA00008609"/>
    </source>
</evidence>
<dbReference type="SUPFAM" id="SSF101790">
    <property type="entry name" value="Aminomethyltransferase beta-barrel domain"/>
    <property type="match status" value="1"/>
</dbReference>
<dbReference type="PANTHER" id="PTHR43757:SF2">
    <property type="entry name" value="AMINOMETHYLTRANSFERASE, MITOCHONDRIAL"/>
    <property type="match status" value="1"/>
</dbReference>
<dbReference type="Pfam" id="PF01571">
    <property type="entry name" value="GCV_T"/>
    <property type="match status" value="1"/>
</dbReference>
<dbReference type="Gene3D" id="4.10.1250.10">
    <property type="entry name" value="Aminomethyltransferase fragment"/>
    <property type="match status" value="1"/>
</dbReference>
<dbReference type="PIRSF" id="PIRSF006487">
    <property type="entry name" value="GcvT"/>
    <property type="match status" value="1"/>
</dbReference>
<keyword evidence="8" id="KW-0809">Transit peptide</keyword>
<dbReference type="InterPro" id="IPR006223">
    <property type="entry name" value="GcvT"/>
</dbReference>
<comment type="subunit">
    <text evidence="8">The glycine cleavage system is composed of four proteins: P, T, L and H.</text>
</comment>
<dbReference type="NCBIfam" id="TIGR00528">
    <property type="entry name" value="gcvT"/>
    <property type="match status" value="1"/>
</dbReference>
<evidence type="ECO:0000256" key="6">
    <source>
        <dbReference type="ARBA" id="ARBA00047665"/>
    </source>
</evidence>
<feature type="binding site" evidence="7">
    <location>
        <position position="313"/>
    </location>
    <ligand>
        <name>substrate</name>
    </ligand>
</feature>
<evidence type="ECO:0000256" key="7">
    <source>
        <dbReference type="PIRSR" id="PIRSR006487-1"/>
    </source>
</evidence>
<dbReference type="FunFam" id="3.30.70.1400:FF:000001">
    <property type="entry name" value="Aminomethyltransferase"/>
    <property type="match status" value="1"/>
</dbReference>
<evidence type="ECO:0000259" key="10">
    <source>
        <dbReference type="Pfam" id="PF08669"/>
    </source>
</evidence>
<dbReference type="Gene3D" id="3.30.1360.120">
    <property type="entry name" value="Probable tRNA modification gtpase trme, domain 1"/>
    <property type="match status" value="1"/>
</dbReference>
<keyword evidence="3 8" id="KW-0032">Aminotransferase</keyword>
<evidence type="ECO:0000256" key="2">
    <source>
        <dbReference type="ARBA" id="ARBA00012616"/>
    </source>
</evidence>
<sequence>MPSPNDSIMQAWSTGIVQLSSTHWPMMRLSRALRPARKLIPSPQLVQVGRVPTLITRQLSTVSLTNAAAIASVRSRCSVRTSHTRTGLHSRNYASSSSSALQKTALYDLHVAHGAKMVPFGGFHMPVQYSRLSVSASHHFTRSHASLFDVGHMVQHHFTGPGATAFLQRITPGSLQALPLHQSTLSTLLWPGTGGIVDDTIITKLKDDKFYVVTNAACRDKDLAYLDEQLAQWKAEGGETVKHEVLDGWGLVALQGPLSEEILGEILVAPGKSNLKELYFGQCLVAMLKIRGSDLSKPVLVSRGGYTGEDGFEISIEPEETVAVTEALLKAGGEEKLRFAGLGARDSLRLEAGMCLYGHDLNDTTTPVDAALSWIVGKDRRDPKADGAFHGADVILGQIIPKSKGGKGVERRRVGLVIEGAPAREGVEILDKEGQKIGVVTSGCPSPTLGKNIAMGYIKDGLHKSGTEVEVVVRGRKRKATVTKMPFVPTKYHKGTVPA</sequence>
<dbReference type="InterPro" id="IPR013977">
    <property type="entry name" value="GcvT_C"/>
</dbReference>
<dbReference type="Gene3D" id="3.30.70.1400">
    <property type="entry name" value="Aminomethyltransferase beta-barrel domains"/>
    <property type="match status" value="1"/>
</dbReference>
<evidence type="ECO:0000256" key="5">
    <source>
        <dbReference type="ARBA" id="ARBA00031395"/>
    </source>
</evidence>
<dbReference type="GeneID" id="63776220"/>
<dbReference type="SUPFAM" id="SSF103025">
    <property type="entry name" value="Folate-binding domain"/>
    <property type="match status" value="1"/>
</dbReference>
<keyword evidence="4 8" id="KW-0808">Transferase</keyword>
<proteinExistence type="inferred from homology"/>
<dbReference type="GO" id="GO:0005739">
    <property type="term" value="C:mitochondrion"/>
    <property type="evidence" value="ECO:0007669"/>
    <property type="project" value="UniProtKB-SubCell"/>
</dbReference>
<dbReference type="OrthoDB" id="10263536at2759"/>
<evidence type="ECO:0000256" key="4">
    <source>
        <dbReference type="ARBA" id="ARBA00022679"/>
    </source>
</evidence>
<organism evidence="11 12">
    <name type="scientific">Pseudomassariella vexata</name>
    <dbReference type="NCBI Taxonomy" id="1141098"/>
    <lineage>
        <taxon>Eukaryota</taxon>
        <taxon>Fungi</taxon>
        <taxon>Dikarya</taxon>
        <taxon>Ascomycota</taxon>
        <taxon>Pezizomycotina</taxon>
        <taxon>Sordariomycetes</taxon>
        <taxon>Xylariomycetidae</taxon>
        <taxon>Amphisphaeriales</taxon>
        <taxon>Pseudomassariaceae</taxon>
        <taxon>Pseudomassariella</taxon>
    </lineage>
</organism>
<comment type="catalytic activity">
    <reaction evidence="6 8">
        <text>N(6)-[(R)-S(8)-aminomethyldihydrolipoyl]-L-lysyl-[protein] + (6S)-5,6,7,8-tetrahydrofolate = N(6)-[(R)-dihydrolipoyl]-L-lysyl-[protein] + (6R)-5,10-methylene-5,6,7,8-tetrahydrofolate + NH4(+)</text>
        <dbReference type="Rhea" id="RHEA:16945"/>
        <dbReference type="Rhea" id="RHEA-COMP:10475"/>
        <dbReference type="Rhea" id="RHEA-COMP:10492"/>
        <dbReference type="ChEBI" id="CHEBI:15636"/>
        <dbReference type="ChEBI" id="CHEBI:28938"/>
        <dbReference type="ChEBI" id="CHEBI:57453"/>
        <dbReference type="ChEBI" id="CHEBI:83100"/>
        <dbReference type="ChEBI" id="CHEBI:83143"/>
        <dbReference type="EC" id="2.1.2.10"/>
    </reaction>
</comment>
<dbReference type="Gene3D" id="2.40.30.110">
    <property type="entry name" value="Aminomethyltransferase beta-barrel domains"/>
    <property type="match status" value="1"/>
</dbReference>
<dbReference type="EMBL" id="MCFJ01000005">
    <property type="protein sequence ID" value="ORY66352.1"/>
    <property type="molecule type" value="Genomic_DNA"/>
</dbReference>
<dbReference type="EC" id="2.1.2.10" evidence="2 8"/>
<dbReference type="GO" id="GO:0008483">
    <property type="term" value="F:transaminase activity"/>
    <property type="evidence" value="ECO:0007669"/>
    <property type="project" value="UniProtKB-KW"/>
</dbReference>
<dbReference type="InterPro" id="IPR027266">
    <property type="entry name" value="TrmE/GcvT-like"/>
</dbReference>
<feature type="domain" description="GCVT N-terminal" evidence="9">
    <location>
        <begin position="106"/>
        <end position="379"/>
    </location>
</feature>